<keyword evidence="3" id="KW-1185">Reference proteome</keyword>
<feature type="compositionally biased region" description="Polar residues" evidence="1">
    <location>
        <begin position="13"/>
        <end position="23"/>
    </location>
</feature>
<comment type="caution">
    <text evidence="2">The sequence shown here is derived from an EMBL/GenBank/DDBJ whole genome shotgun (WGS) entry which is preliminary data.</text>
</comment>
<dbReference type="OrthoDB" id="1730856at2759"/>
<accession>A0A565BIK4</accession>
<evidence type="ECO:0000313" key="2">
    <source>
        <dbReference type="EMBL" id="VVB01187.1"/>
    </source>
</evidence>
<evidence type="ECO:0000256" key="1">
    <source>
        <dbReference type="SAM" id="MobiDB-lite"/>
    </source>
</evidence>
<proteinExistence type="predicted"/>
<reference evidence="2" key="1">
    <citation type="submission" date="2019-07" db="EMBL/GenBank/DDBJ databases">
        <authorList>
            <person name="Dittberner H."/>
        </authorList>
    </citation>
    <scope>NUCLEOTIDE SEQUENCE [LARGE SCALE GENOMIC DNA]</scope>
</reference>
<dbReference type="Proteomes" id="UP000489600">
    <property type="component" value="Unassembled WGS sequence"/>
</dbReference>
<evidence type="ECO:0000313" key="3">
    <source>
        <dbReference type="Proteomes" id="UP000489600"/>
    </source>
</evidence>
<dbReference type="EMBL" id="CABITT030000004">
    <property type="protein sequence ID" value="VVB01187.1"/>
    <property type="molecule type" value="Genomic_DNA"/>
</dbReference>
<sequence>MDKKDVSAKPGSAAQSNGSSSVAGSGPGNMVAPGSGGSANISRDAFESNTKAYFDNLHAKEKANK</sequence>
<name>A0A565BIK4_9BRAS</name>
<gene>
    <name evidence="2" type="ORF">ANE_LOCUS11631</name>
</gene>
<organism evidence="2 3">
    <name type="scientific">Arabis nemorensis</name>
    <dbReference type="NCBI Taxonomy" id="586526"/>
    <lineage>
        <taxon>Eukaryota</taxon>
        <taxon>Viridiplantae</taxon>
        <taxon>Streptophyta</taxon>
        <taxon>Embryophyta</taxon>
        <taxon>Tracheophyta</taxon>
        <taxon>Spermatophyta</taxon>
        <taxon>Magnoliopsida</taxon>
        <taxon>eudicotyledons</taxon>
        <taxon>Gunneridae</taxon>
        <taxon>Pentapetalae</taxon>
        <taxon>rosids</taxon>
        <taxon>malvids</taxon>
        <taxon>Brassicales</taxon>
        <taxon>Brassicaceae</taxon>
        <taxon>Arabideae</taxon>
        <taxon>Arabis</taxon>
    </lineage>
</organism>
<feature type="region of interest" description="Disordered" evidence="1">
    <location>
        <begin position="1"/>
        <end position="43"/>
    </location>
</feature>
<protein>
    <submittedName>
        <fullName evidence="2">Uncharacterized protein</fullName>
    </submittedName>
</protein>
<dbReference type="AlphaFoldDB" id="A0A565BIK4"/>